<sequence>MEPILIFGHRHPDTDSICSSIALAELKKEMGINAIPYRLGDINKETEYVLKYFGVKVPKLLKTVSAQISDLTRVEKKTLSIDDSLRSALDIMTVENFSSLPVVDDKKQLKGMIHISDIANTYLNLEHSDLFGKYKTTYENLKDVLDGIIVSGTYPSGIITGNLKAVSELENVTQGDIVVTTSMVDGIDRSIKAGAKVIIVACDEDDFISPRVTSDCAIMRVHANLFKTISLVSQSLSLSSIMNNTKFYSFKKDDFLHDIKDIMKEATQTNFPVTEKDGTVYGTIRTKNLINFTRKQVILVDHNELAHSVEGLQDAKILQVIDHHKFGNFITDEPVKINAEIVGCTCTIVYELFREARITPSKKAAGLMMSAILSDTLMFKSPTCTQKDIDTVKELALICEELDYEEYGMNMLIAGTSLANRSPYEILTTDMKEFSMNGINMGIAQVNTVDVAGLLNKQADLERVMKEINKNSEFSMFILIITDIIKSGSYAMVAGDFPELIERAFNVQLENNLTWLEGVVSRKKQIVPFLMAASQSLD</sequence>
<evidence type="ECO:0000256" key="4">
    <source>
        <dbReference type="ARBA" id="ARBA00022801"/>
    </source>
</evidence>
<dbReference type="FunFam" id="3.90.1640.10:FF:000001">
    <property type="entry name" value="Probable manganese-dependent inorganic pyrophosphatase"/>
    <property type="match status" value="1"/>
</dbReference>
<dbReference type="InterPro" id="IPR038222">
    <property type="entry name" value="DHHA2_dom_sf"/>
</dbReference>
<keyword evidence="3" id="KW-0479">Metal-binding</keyword>
<dbReference type="EC" id="3.6.1.1" evidence="2"/>
<evidence type="ECO:0000256" key="5">
    <source>
        <dbReference type="ARBA" id="ARBA00023211"/>
    </source>
</evidence>
<dbReference type="GO" id="GO:0005737">
    <property type="term" value="C:cytoplasm"/>
    <property type="evidence" value="ECO:0007669"/>
    <property type="project" value="InterPro"/>
</dbReference>
<evidence type="ECO:0000313" key="10">
    <source>
        <dbReference type="EMBL" id="SQJ11263.1"/>
    </source>
</evidence>
<evidence type="ECO:0000256" key="2">
    <source>
        <dbReference type="ARBA" id="ARBA00012146"/>
    </source>
</evidence>
<dbReference type="NCBIfam" id="NF011443">
    <property type="entry name" value="PRK14869.1-5"/>
    <property type="match status" value="1"/>
</dbReference>
<dbReference type="PANTHER" id="PTHR12112">
    <property type="entry name" value="BNIP - RELATED"/>
    <property type="match status" value="1"/>
</dbReference>
<dbReference type="Pfam" id="PF02833">
    <property type="entry name" value="DHHA2"/>
    <property type="match status" value="1"/>
</dbReference>
<name>A0AAX2JFJ6_9FUSO</name>
<dbReference type="Gene3D" id="3.10.310.20">
    <property type="entry name" value="DHHA2 domain"/>
    <property type="match status" value="1"/>
</dbReference>
<keyword evidence="4 10" id="KW-0378">Hydrolase</keyword>
<dbReference type="InterPro" id="IPR000644">
    <property type="entry name" value="CBS_dom"/>
</dbReference>
<evidence type="ECO:0000256" key="3">
    <source>
        <dbReference type="ARBA" id="ARBA00022723"/>
    </source>
</evidence>
<comment type="cofactor">
    <cofactor evidence="1">
        <name>Mn(2+)</name>
        <dbReference type="ChEBI" id="CHEBI:29035"/>
    </cofactor>
</comment>
<organism evidence="10 11">
    <name type="scientific">Fusobacterium ulcerans</name>
    <dbReference type="NCBI Taxonomy" id="861"/>
    <lineage>
        <taxon>Bacteria</taxon>
        <taxon>Fusobacteriati</taxon>
        <taxon>Fusobacteriota</taxon>
        <taxon>Fusobacteriia</taxon>
        <taxon>Fusobacteriales</taxon>
        <taxon>Fusobacteriaceae</taxon>
        <taxon>Fusobacterium</taxon>
    </lineage>
</organism>
<evidence type="ECO:0000313" key="11">
    <source>
        <dbReference type="Proteomes" id="UP000249008"/>
    </source>
</evidence>
<dbReference type="NCBIfam" id="NF003877">
    <property type="entry name" value="PRK05427.1"/>
    <property type="match status" value="1"/>
</dbReference>
<dbReference type="PROSITE" id="PS51371">
    <property type="entry name" value="CBS"/>
    <property type="match status" value="1"/>
</dbReference>
<dbReference type="FunFam" id="3.10.310.20:FF:000001">
    <property type="entry name" value="Probable manganese-dependent inorganic pyrophosphatase"/>
    <property type="match status" value="1"/>
</dbReference>
<protein>
    <recommendedName>
        <fullName evidence="2">inorganic diphosphatase</fullName>
        <ecNumber evidence="2">3.6.1.1</ecNumber>
    </recommendedName>
    <alternativeName>
        <fullName evidence="6">Pyrophosphate phospho-hydrolase</fullName>
    </alternativeName>
</protein>
<dbReference type="KEGG" id="ful:C4N20_03750"/>
<dbReference type="SUPFAM" id="SSF54631">
    <property type="entry name" value="CBS-domain pair"/>
    <property type="match status" value="1"/>
</dbReference>
<dbReference type="GeneID" id="78453911"/>
<dbReference type="Proteomes" id="UP000249008">
    <property type="component" value="Chromosome 1"/>
</dbReference>
<dbReference type="InterPro" id="IPR001667">
    <property type="entry name" value="DDH_dom"/>
</dbReference>
<comment type="catalytic activity">
    <reaction evidence="7">
        <text>diphosphate + H2O = 2 phosphate + H(+)</text>
        <dbReference type="Rhea" id="RHEA:24576"/>
        <dbReference type="ChEBI" id="CHEBI:15377"/>
        <dbReference type="ChEBI" id="CHEBI:15378"/>
        <dbReference type="ChEBI" id="CHEBI:33019"/>
        <dbReference type="ChEBI" id="CHEBI:43474"/>
        <dbReference type="EC" id="3.6.1.1"/>
    </reaction>
</comment>
<evidence type="ECO:0000256" key="6">
    <source>
        <dbReference type="ARBA" id="ARBA00032535"/>
    </source>
</evidence>
<dbReference type="Pfam" id="PF01368">
    <property type="entry name" value="DHH"/>
    <property type="match status" value="1"/>
</dbReference>
<dbReference type="Pfam" id="PF00571">
    <property type="entry name" value="CBS"/>
    <property type="match status" value="1"/>
</dbReference>
<dbReference type="RefSeq" id="WP_005980727.1">
    <property type="nucleotide sequence ID" value="NZ_BAABXY010000001.1"/>
</dbReference>
<evidence type="ECO:0000256" key="1">
    <source>
        <dbReference type="ARBA" id="ARBA00001936"/>
    </source>
</evidence>
<evidence type="ECO:0000259" key="9">
    <source>
        <dbReference type="PROSITE" id="PS51371"/>
    </source>
</evidence>
<dbReference type="GO" id="GO:0004427">
    <property type="term" value="F:inorganic diphosphate phosphatase activity"/>
    <property type="evidence" value="ECO:0007669"/>
    <property type="project" value="UniProtKB-EC"/>
</dbReference>
<dbReference type="GO" id="GO:0046872">
    <property type="term" value="F:metal ion binding"/>
    <property type="evidence" value="ECO:0007669"/>
    <property type="project" value="UniProtKB-KW"/>
</dbReference>
<accession>A0AAX2JFJ6</accession>
<reference evidence="10 11" key="1">
    <citation type="submission" date="2018-06" db="EMBL/GenBank/DDBJ databases">
        <authorList>
            <consortium name="Pathogen Informatics"/>
            <person name="Doyle S."/>
        </authorList>
    </citation>
    <scope>NUCLEOTIDE SEQUENCE [LARGE SCALE GENOMIC DNA]</scope>
    <source>
        <strain evidence="10 11">NCTC12112</strain>
    </source>
</reference>
<keyword evidence="5" id="KW-0464">Manganese</keyword>
<dbReference type="InterPro" id="IPR038763">
    <property type="entry name" value="DHH_sf"/>
</dbReference>
<proteinExistence type="predicted"/>
<feature type="domain" description="CBS" evidence="9">
    <location>
        <begin position="71"/>
        <end position="130"/>
    </location>
</feature>
<dbReference type="SUPFAM" id="SSF64182">
    <property type="entry name" value="DHH phosphoesterases"/>
    <property type="match status" value="1"/>
</dbReference>
<dbReference type="EMBL" id="LS483487">
    <property type="protein sequence ID" value="SQJ11263.1"/>
    <property type="molecule type" value="Genomic_DNA"/>
</dbReference>
<dbReference type="InterPro" id="IPR004097">
    <property type="entry name" value="DHHA2"/>
</dbReference>
<dbReference type="Gene3D" id="3.90.1640.10">
    <property type="entry name" value="inorganic pyrophosphatase (n-terminal core)"/>
    <property type="match status" value="2"/>
</dbReference>
<dbReference type="InterPro" id="IPR046342">
    <property type="entry name" value="CBS_dom_sf"/>
</dbReference>
<gene>
    <name evidence="10" type="primary">ppaC</name>
    <name evidence="10" type="ORF">NCTC12112_02633</name>
</gene>
<evidence type="ECO:0000256" key="8">
    <source>
        <dbReference type="PROSITE-ProRule" id="PRU00703"/>
    </source>
</evidence>
<dbReference type="AlphaFoldDB" id="A0AAX2JFJ6"/>
<evidence type="ECO:0000256" key="7">
    <source>
        <dbReference type="ARBA" id="ARBA00047820"/>
    </source>
</evidence>
<dbReference type="SMART" id="SM01131">
    <property type="entry name" value="DHHA2"/>
    <property type="match status" value="1"/>
</dbReference>
<keyword evidence="8" id="KW-0129">CBS domain</keyword>
<dbReference type="PANTHER" id="PTHR12112:SF22">
    <property type="entry name" value="MANGANESE-DEPENDENT INORGANIC PYROPHOSPHATASE-RELATED"/>
    <property type="match status" value="1"/>
</dbReference>
<dbReference type="SMART" id="SM00116">
    <property type="entry name" value="CBS"/>
    <property type="match status" value="2"/>
</dbReference>